<evidence type="ECO:0000313" key="2">
    <source>
        <dbReference type="Proteomes" id="UP001240236"/>
    </source>
</evidence>
<proteinExistence type="predicted"/>
<reference evidence="1 2" key="1">
    <citation type="submission" date="2023-07" db="EMBL/GenBank/DDBJ databases">
        <title>Sequencing the genomes of 1000 actinobacteria strains.</title>
        <authorList>
            <person name="Klenk H.-P."/>
        </authorList>
    </citation>
    <scope>NUCLEOTIDE SEQUENCE [LARGE SCALE GENOMIC DNA]</scope>
    <source>
        <strain evidence="1 2">DSM 44709</strain>
    </source>
</reference>
<comment type="caution">
    <text evidence="1">The sequence shown here is derived from an EMBL/GenBank/DDBJ whole genome shotgun (WGS) entry which is preliminary data.</text>
</comment>
<accession>A0AAE3VVT7</accession>
<sequence>MTQLLVTRDGRGRGADRRAPVPSCLGDLHGQRLGVLELPHHMAPGHRSTRRYDLADPAQVRSAYQHILTHAAGTGELCDLVNRELLGRMWPHLHLPAAVREAWHERMPQLAA</sequence>
<protein>
    <submittedName>
        <fullName evidence="1">Uncharacterized protein</fullName>
    </submittedName>
</protein>
<gene>
    <name evidence="1" type="ORF">J2S42_000816</name>
</gene>
<dbReference type="Proteomes" id="UP001240236">
    <property type="component" value="Unassembled WGS sequence"/>
</dbReference>
<name>A0AAE3VVT7_9ACTN</name>
<keyword evidence="2" id="KW-1185">Reference proteome</keyword>
<dbReference type="AlphaFoldDB" id="A0AAE3VVT7"/>
<organism evidence="1 2">
    <name type="scientific">Catenuloplanes indicus</name>
    <dbReference type="NCBI Taxonomy" id="137267"/>
    <lineage>
        <taxon>Bacteria</taxon>
        <taxon>Bacillati</taxon>
        <taxon>Actinomycetota</taxon>
        <taxon>Actinomycetes</taxon>
        <taxon>Micromonosporales</taxon>
        <taxon>Micromonosporaceae</taxon>
        <taxon>Catenuloplanes</taxon>
    </lineage>
</organism>
<dbReference type="RefSeq" id="WP_307235319.1">
    <property type="nucleotide sequence ID" value="NZ_JAUSUZ010000001.1"/>
</dbReference>
<evidence type="ECO:0000313" key="1">
    <source>
        <dbReference type="EMBL" id="MDQ0364147.1"/>
    </source>
</evidence>
<dbReference type="EMBL" id="JAUSUZ010000001">
    <property type="protein sequence ID" value="MDQ0364147.1"/>
    <property type="molecule type" value="Genomic_DNA"/>
</dbReference>